<dbReference type="PANTHER" id="PTHR30471:SF3">
    <property type="entry name" value="UPF0758 PROTEIN YEES-RELATED"/>
    <property type="match status" value="1"/>
</dbReference>
<accession>A0A0F8Z8H1</accession>
<dbReference type="InterPro" id="IPR010994">
    <property type="entry name" value="RuvA_2-like"/>
</dbReference>
<dbReference type="Pfam" id="PF20582">
    <property type="entry name" value="UPF0758_N"/>
    <property type="match status" value="1"/>
</dbReference>
<protein>
    <recommendedName>
        <fullName evidence="1">UPF0758 domain-containing protein</fullName>
    </recommendedName>
</protein>
<feature type="domain" description="UPF0758" evidence="1">
    <location>
        <begin position="6"/>
        <end position="82"/>
    </location>
</feature>
<dbReference type="InterPro" id="IPR001405">
    <property type="entry name" value="UPF0758"/>
</dbReference>
<dbReference type="EMBL" id="LAZR01065029">
    <property type="protein sequence ID" value="KKK56366.1"/>
    <property type="molecule type" value="Genomic_DNA"/>
</dbReference>
<sequence length="91" mass="9710">MKNNSIKDWPKSERPRELLLDKGPAKVSNAGLLAVILGCGTAGKDAVALARELLKTFGGLRALFSAGYSDLKRIKGLGDAKISRILSCIEL</sequence>
<comment type="caution">
    <text evidence="2">The sequence shown here is derived from an EMBL/GenBank/DDBJ whole genome shotgun (WGS) entry which is preliminary data.</text>
</comment>
<dbReference type="PANTHER" id="PTHR30471">
    <property type="entry name" value="DNA REPAIR PROTEIN RADC"/>
    <property type="match status" value="1"/>
</dbReference>
<evidence type="ECO:0000313" key="2">
    <source>
        <dbReference type="EMBL" id="KKK56366.1"/>
    </source>
</evidence>
<organism evidence="2">
    <name type="scientific">marine sediment metagenome</name>
    <dbReference type="NCBI Taxonomy" id="412755"/>
    <lineage>
        <taxon>unclassified sequences</taxon>
        <taxon>metagenomes</taxon>
        <taxon>ecological metagenomes</taxon>
    </lineage>
</organism>
<dbReference type="SUPFAM" id="SSF47781">
    <property type="entry name" value="RuvA domain 2-like"/>
    <property type="match status" value="1"/>
</dbReference>
<dbReference type="AlphaFoldDB" id="A0A0F8Z8H1"/>
<gene>
    <name evidence="2" type="ORF">LCGC14_3065240</name>
</gene>
<reference evidence="2" key="1">
    <citation type="journal article" date="2015" name="Nature">
        <title>Complex archaea that bridge the gap between prokaryotes and eukaryotes.</title>
        <authorList>
            <person name="Spang A."/>
            <person name="Saw J.H."/>
            <person name="Jorgensen S.L."/>
            <person name="Zaremba-Niedzwiedzka K."/>
            <person name="Martijn J."/>
            <person name="Lind A.E."/>
            <person name="van Eijk R."/>
            <person name="Schleper C."/>
            <person name="Guy L."/>
            <person name="Ettema T.J."/>
        </authorList>
    </citation>
    <scope>NUCLEOTIDE SEQUENCE</scope>
</reference>
<proteinExistence type="predicted"/>
<feature type="non-terminal residue" evidence="2">
    <location>
        <position position="91"/>
    </location>
</feature>
<name>A0A0F8Z8H1_9ZZZZ</name>
<evidence type="ECO:0000259" key="1">
    <source>
        <dbReference type="Pfam" id="PF20582"/>
    </source>
</evidence>
<dbReference type="InterPro" id="IPR046778">
    <property type="entry name" value="UPF0758_N"/>
</dbReference>
<dbReference type="Gene3D" id="1.10.150.20">
    <property type="entry name" value="5' to 3' exonuclease, C-terminal subdomain"/>
    <property type="match status" value="1"/>
</dbReference>